<name>A0A9X9L770_BLUGR</name>
<reference evidence="1 2" key="1">
    <citation type="submission" date="2018-08" db="EMBL/GenBank/DDBJ databases">
        <authorList>
            <person name="Muller C M."/>
        </authorList>
    </citation>
    <scope>NUCLEOTIDE SEQUENCE [LARGE SCALE GENOMIC DNA]</scope>
</reference>
<protein>
    <submittedName>
        <fullName evidence="1">Bgt-51738</fullName>
    </submittedName>
</protein>
<dbReference type="EMBL" id="LR026984">
    <property type="protein sequence ID" value="VCU38988.1"/>
    <property type="molecule type" value="Genomic_DNA"/>
</dbReference>
<gene>
    <name evidence="1" type="ORF">BGT96224V316_LOCUS237</name>
</gene>
<evidence type="ECO:0000313" key="2">
    <source>
        <dbReference type="Proteomes" id="UP000324639"/>
    </source>
</evidence>
<dbReference type="AlphaFoldDB" id="A0A9X9L770"/>
<accession>A0A9X9L770</accession>
<sequence>MNRNFSFECPTGTKFTKAELLQVVLFAKQFIRPDKPDIQYPDKFVHFGYDIPGYLWYYPMAGGPGPHDFVVFNTDNRIVGVASRVLSRQDDNIVLPCKFTYVNW</sequence>
<keyword evidence="2" id="KW-1185">Reference proteome</keyword>
<dbReference type="Proteomes" id="UP000324639">
    <property type="component" value="Chromosome Bgt_-01"/>
</dbReference>
<organism evidence="1 2">
    <name type="scientific">Blumeria graminis f. sp. tritici</name>
    <dbReference type="NCBI Taxonomy" id="62690"/>
    <lineage>
        <taxon>Eukaryota</taxon>
        <taxon>Fungi</taxon>
        <taxon>Dikarya</taxon>
        <taxon>Ascomycota</taxon>
        <taxon>Pezizomycotina</taxon>
        <taxon>Leotiomycetes</taxon>
        <taxon>Erysiphales</taxon>
        <taxon>Erysiphaceae</taxon>
        <taxon>Blumeria</taxon>
    </lineage>
</organism>
<evidence type="ECO:0000313" key="1">
    <source>
        <dbReference type="EMBL" id="VCU38988.1"/>
    </source>
</evidence>
<proteinExistence type="predicted"/>